<evidence type="ECO:0000256" key="8">
    <source>
        <dbReference type="ARBA" id="ARBA00023033"/>
    </source>
</evidence>
<keyword evidence="4" id="KW-0349">Heme</keyword>
<dbReference type="GO" id="GO:0016705">
    <property type="term" value="F:oxidoreductase activity, acting on paired donors, with incorporation or reduction of molecular oxygen"/>
    <property type="evidence" value="ECO:0007669"/>
    <property type="project" value="InterPro"/>
</dbReference>
<dbReference type="InterPro" id="IPR001128">
    <property type="entry name" value="Cyt_P450"/>
</dbReference>
<evidence type="ECO:0000313" key="10">
    <source>
        <dbReference type="Proteomes" id="UP000663850"/>
    </source>
</evidence>
<evidence type="ECO:0000256" key="5">
    <source>
        <dbReference type="ARBA" id="ARBA00022723"/>
    </source>
</evidence>
<evidence type="ECO:0000256" key="3">
    <source>
        <dbReference type="ARBA" id="ARBA00010617"/>
    </source>
</evidence>
<dbReference type="InterPro" id="IPR050364">
    <property type="entry name" value="Cytochrome_P450_fung"/>
</dbReference>
<comment type="pathway">
    <text evidence="2">Secondary metabolite biosynthesis.</text>
</comment>
<dbReference type="Pfam" id="PF00067">
    <property type="entry name" value="p450"/>
    <property type="match status" value="1"/>
</dbReference>
<dbReference type="AlphaFoldDB" id="A0A8H3BWM7"/>
<evidence type="ECO:0008006" key="11">
    <source>
        <dbReference type="Google" id="ProtNLM"/>
    </source>
</evidence>
<keyword evidence="5" id="KW-0479">Metal-binding</keyword>
<reference evidence="9" key="1">
    <citation type="submission" date="2021-01" db="EMBL/GenBank/DDBJ databases">
        <authorList>
            <person name="Kaushik A."/>
        </authorList>
    </citation>
    <scope>NUCLEOTIDE SEQUENCE</scope>
    <source>
        <strain evidence="9">Type strain: AG8-Rh-89/</strain>
    </source>
</reference>
<dbReference type="PANTHER" id="PTHR46300:SF7">
    <property type="entry name" value="P450, PUTATIVE (EUROFUNG)-RELATED"/>
    <property type="match status" value="1"/>
</dbReference>
<evidence type="ECO:0000256" key="7">
    <source>
        <dbReference type="ARBA" id="ARBA00023004"/>
    </source>
</evidence>
<dbReference type="GO" id="GO:0020037">
    <property type="term" value="F:heme binding"/>
    <property type="evidence" value="ECO:0007669"/>
    <property type="project" value="InterPro"/>
</dbReference>
<evidence type="ECO:0000256" key="4">
    <source>
        <dbReference type="ARBA" id="ARBA00022617"/>
    </source>
</evidence>
<keyword evidence="8" id="KW-0503">Monooxygenase</keyword>
<name>A0A8H3BWM7_9AGAM</name>
<dbReference type="Proteomes" id="UP000663850">
    <property type="component" value="Unassembled WGS sequence"/>
</dbReference>
<dbReference type="GO" id="GO:0005506">
    <property type="term" value="F:iron ion binding"/>
    <property type="evidence" value="ECO:0007669"/>
    <property type="project" value="InterPro"/>
</dbReference>
<accession>A0A8H3BWM7</accession>
<evidence type="ECO:0000256" key="6">
    <source>
        <dbReference type="ARBA" id="ARBA00023002"/>
    </source>
</evidence>
<dbReference type="GO" id="GO:0004497">
    <property type="term" value="F:monooxygenase activity"/>
    <property type="evidence" value="ECO:0007669"/>
    <property type="project" value="UniProtKB-KW"/>
</dbReference>
<evidence type="ECO:0000256" key="1">
    <source>
        <dbReference type="ARBA" id="ARBA00001971"/>
    </source>
</evidence>
<comment type="similarity">
    <text evidence="3">Belongs to the cytochrome P450 family.</text>
</comment>
<organism evidence="9 10">
    <name type="scientific">Rhizoctonia solani</name>
    <dbReference type="NCBI Taxonomy" id="456999"/>
    <lineage>
        <taxon>Eukaryota</taxon>
        <taxon>Fungi</taxon>
        <taxon>Dikarya</taxon>
        <taxon>Basidiomycota</taxon>
        <taxon>Agaricomycotina</taxon>
        <taxon>Agaricomycetes</taxon>
        <taxon>Cantharellales</taxon>
        <taxon>Ceratobasidiaceae</taxon>
        <taxon>Rhizoctonia</taxon>
    </lineage>
</organism>
<dbReference type="PANTHER" id="PTHR46300">
    <property type="entry name" value="P450, PUTATIVE (EUROFUNG)-RELATED-RELATED"/>
    <property type="match status" value="1"/>
</dbReference>
<dbReference type="PRINTS" id="PR00463">
    <property type="entry name" value="EP450I"/>
</dbReference>
<comment type="caution">
    <text evidence="9">The sequence shown here is derived from an EMBL/GenBank/DDBJ whole genome shotgun (WGS) entry which is preliminary data.</text>
</comment>
<protein>
    <recommendedName>
        <fullName evidence="11">O-methylsterigmatocystin oxidoreductase</fullName>
    </recommendedName>
</protein>
<sequence>MVQEPSLLGWPEVASLISYGDRWRRFRRLMNPLLTKQASATHHKSQEQAATKLLQRLLKSHKDIRTSHEVETELVLCIAATMFRSLYGYEVASSNDPLATRTQKLISYLTYAAISSNYLVNIVPALRHVPDWFPGTGWKREASKWRKEKENLIDELYNIGLENMKKDEKDHIMAAGMRNQALRLGITEKEADDDVKQVAITLIGGSIETTVNTLMMFFLAMVLYPEVQKKAQNELDSVIGHGRLPTFEDRDELPYIERMIQEILRWRPAAALAIPHTCFEDDTYKGYHIPKGAIV</sequence>
<proteinExistence type="inferred from homology"/>
<dbReference type="EMBL" id="CAJMWZ010002969">
    <property type="protein sequence ID" value="CAE6466716.1"/>
    <property type="molecule type" value="Genomic_DNA"/>
</dbReference>
<evidence type="ECO:0000256" key="2">
    <source>
        <dbReference type="ARBA" id="ARBA00005179"/>
    </source>
</evidence>
<evidence type="ECO:0000313" key="9">
    <source>
        <dbReference type="EMBL" id="CAE6466716.1"/>
    </source>
</evidence>
<keyword evidence="7" id="KW-0408">Iron</keyword>
<dbReference type="InterPro" id="IPR036396">
    <property type="entry name" value="Cyt_P450_sf"/>
</dbReference>
<dbReference type="InterPro" id="IPR002401">
    <property type="entry name" value="Cyt_P450_E_grp-I"/>
</dbReference>
<gene>
    <name evidence="9" type="ORF">RDB_LOCUS57329</name>
</gene>
<comment type="cofactor">
    <cofactor evidence="1">
        <name>heme</name>
        <dbReference type="ChEBI" id="CHEBI:30413"/>
    </cofactor>
</comment>
<dbReference type="SUPFAM" id="SSF48264">
    <property type="entry name" value="Cytochrome P450"/>
    <property type="match status" value="1"/>
</dbReference>
<dbReference type="Gene3D" id="1.10.630.10">
    <property type="entry name" value="Cytochrome P450"/>
    <property type="match status" value="1"/>
</dbReference>
<keyword evidence="6" id="KW-0560">Oxidoreductase</keyword>